<dbReference type="InterPro" id="IPR002577">
    <property type="entry name" value="HTH_HxlR"/>
</dbReference>
<dbReference type="Proteomes" id="UP000565723">
    <property type="component" value="Unassembled WGS sequence"/>
</dbReference>
<evidence type="ECO:0000259" key="4">
    <source>
        <dbReference type="Pfam" id="PF01638"/>
    </source>
</evidence>
<feature type="domain" description="HTH hxlR-type" evidence="4">
    <location>
        <begin position="102"/>
        <end position="174"/>
    </location>
</feature>
<gene>
    <name evidence="5" type="ORF">HW564_18700</name>
</gene>
<evidence type="ECO:0000256" key="2">
    <source>
        <dbReference type="ARBA" id="ARBA00023125"/>
    </source>
</evidence>
<protein>
    <submittedName>
        <fullName evidence="5">Winged helix-turn-helix transcriptional regulator</fullName>
    </submittedName>
</protein>
<keyword evidence="2" id="KW-0238">DNA-binding</keyword>
<evidence type="ECO:0000313" key="6">
    <source>
        <dbReference type="Proteomes" id="UP000565723"/>
    </source>
</evidence>
<keyword evidence="1" id="KW-0805">Transcription regulation</keyword>
<dbReference type="SUPFAM" id="SSF46785">
    <property type="entry name" value="Winged helix' DNA-binding domain"/>
    <property type="match status" value="2"/>
</dbReference>
<reference evidence="5 6" key="1">
    <citation type="journal article" date="2020" name="Proc. Natl. Acad. Sci. U.S.A.">
        <title>Ecological drivers of bacterial community assembly in synthetic phycospheres.</title>
        <authorList>
            <person name="Fu H."/>
            <person name="Uchimiya M."/>
            <person name="Gore J."/>
            <person name="Moran M.A."/>
        </authorList>
    </citation>
    <scope>NUCLEOTIDE SEQUENCE [LARGE SCALE GENOMIC DNA]</scope>
    <source>
        <strain evidence="5">HF-Din03</strain>
    </source>
</reference>
<dbReference type="OMA" id="HEPSHFN"/>
<name>A0A850LMN5_9RHOB</name>
<dbReference type="PANTHER" id="PTHR33204:SF37">
    <property type="entry name" value="HTH-TYPE TRANSCRIPTIONAL REGULATOR YODB"/>
    <property type="match status" value="1"/>
</dbReference>
<dbReference type="RefSeq" id="WP_011048174.1">
    <property type="nucleotide sequence ID" value="NZ_CP076685.1"/>
</dbReference>
<evidence type="ECO:0000256" key="1">
    <source>
        <dbReference type="ARBA" id="ARBA00023015"/>
    </source>
</evidence>
<dbReference type="EMBL" id="JABXIY010000051">
    <property type="protein sequence ID" value="NVK98959.1"/>
    <property type="molecule type" value="Genomic_DNA"/>
</dbReference>
<comment type="caution">
    <text evidence="5">The sequence shown here is derived from an EMBL/GenBank/DDBJ whole genome shotgun (WGS) entry which is preliminary data.</text>
</comment>
<proteinExistence type="predicted"/>
<accession>A0A850LMN5</accession>
<dbReference type="AlphaFoldDB" id="A0A850LMN5"/>
<keyword evidence="3" id="KW-0804">Transcription</keyword>
<dbReference type="Gene3D" id="1.10.10.10">
    <property type="entry name" value="Winged helix-like DNA-binding domain superfamily/Winged helix DNA-binding domain"/>
    <property type="match status" value="2"/>
</dbReference>
<dbReference type="InterPro" id="IPR036390">
    <property type="entry name" value="WH_DNA-bd_sf"/>
</dbReference>
<organism evidence="5 6">
    <name type="scientific">Ruegeria pomeroyi</name>
    <dbReference type="NCBI Taxonomy" id="89184"/>
    <lineage>
        <taxon>Bacteria</taxon>
        <taxon>Pseudomonadati</taxon>
        <taxon>Pseudomonadota</taxon>
        <taxon>Alphaproteobacteria</taxon>
        <taxon>Rhodobacterales</taxon>
        <taxon>Roseobacteraceae</taxon>
        <taxon>Ruegeria</taxon>
    </lineage>
</organism>
<dbReference type="InterPro" id="IPR036388">
    <property type="entry name" value="WH-like_DNA-bd_sf"/>
</dbReference>
<dbReference type="PANTHER" id="PTHR33204">
    <property type="entry name" value="TRANSCRIPTIONAL REGULATOR, MARR FAMILY"/>
    <property type="match status" value="1"/>
</dbReference>
<evidence type="ECO:0000256" key="3">
    <source>
        <dbReference type="ARBA" id="ARBA00023163"/>
    </source>
</evidence>
<dbReference type="GO" id="GO:0003677">
    <property type="term" value="F:DNA binding"/>
    <property type="evidence" value="ECO:0007669"/>
    <property type="project" value="UniProtKB-KW"/>
</dbReference>
<evidence type="ECO:0000313" key="5">
    <source>
        <dbReference type="EMBL" id="NVK98959.1"/>
    </source>
</evidence>
<sequence>MDINLLVKLTARAWSLPILAHLNRGVPGRQAPLLAATGAGRTAFAASLAHLAQLGLLERNPGHGHPLRPEFRLTATGQEAAAMAARLIGTVSGTAQDALLRRSWTVPILALTGQPRRFSAIRSDLSPITDRALSVSLKQLEDHDWLRRDLDLSQRVPFPIYSAANLGAELNRAIGLEGG</sequence>
<dbReference type="Pfam" id="PF01638">
    <property type="entry name" value="HxlR"/>
    <property type="match status" value="1"/>
</dbReference>